<sequence>MMHDELLRSLLARTDGDGRYFGVVVGIVTNNHDPENMHRVKVRFPWLNLDDESNWARVASAMAGNGRGAYFLPEVDDEVLVAFEHGSVEHPYVIGALWNGKDAAPESNADGNNDNRAFHSRSGHVIRMSDKAGSEKIEIIDKTGHNRVVISASDNSISIEAQGDIAIRSQTGKVTIEGVGVEIDSKAGVKVSANTTIDATATATMNLKGALINLN</sequence>
<reference evidence="2" key="1">
    <citation type="submission" date="2016-01" db="EMBL/GenBank/DDBJ databases">
        <authorList>
            <person name="Peeters C."/>
        </authorList>
    </citation>
    <scope>NUCLEOTIDE SEQUENCE</scope>
    <source>
        <strain evidence="2">LMG 29321</strain>
    </source>
</reference>
<dbReference type="SUPFAM" id="SSF69349">
    <property type="entry name" value="Phage fibre proteins"/>
    <property type="match status" value="1"/>
</dbReference>
<dbReference type="InterPro" id="IPR006531">
    <property type="entry name" value="Gp5/Vgr_OB"/>
</dbReference>
<accession>A0A158AYY1</accession>
<dbReference type="InterPro" id="IPR037026">
    <property type="entry name" value="Vgr_OB-fold_dom_sf"/>
</dbReference>
<evidence type="ECO:0000313" key="2">
    <source>
        <dbReference type="EMBL" id="SAK63022.1"/>
    </source>
</evidence>
<dbReference type="SUPFAM" id="SSF69255">
    <property type="entry name" value="gp5 N-terminal domain-like"/>
    <property type="match status" value="1"/>
</dbReference>
<organism evidence="2 3">
    <name type="scientific">Caballeronia calidae</name>
    <dbReference type="NCBI Taxonomy" id="1777139"/>
    <lineage>
        <taxon>Bacteria</taxon>
        <taxon>Pseudomonadati</taxon>
        <taxon>Pseudomonadota</taxon>
        <taxon>Betaproteobacteria</taxon>
        <taxon>Burkholderiales</taxon>
        <taxon>Burkholderiaceae</taxon>
        <taxon>Caballeronia</taxon>
    </lineage>
</organism>
<dbReference type="Gene3D" id="2.40.50.230">
    <property type="entry name" value="Gp5 N-terminal domain"/>
    <property type="match status" value="1"/>
</dbReference>
<feature type="domain" description="Gp5/Type VI secretion system Vgr protein OB-fold" evidence="1">
    <location>
        <begin position="25"/>
        <end position="98"/>
    </location>
</feature>
<dbReference type="OrthoDB" id="1907165at2"/>
<keyword evidence="3" id="KW-1185">Reference proteome</keyword>
<dbReference type="EMBL" id="FCOX02000008">
    <property type="protein sequence ID" value="SAK63022.1"/>
    <property type="molecule type" value="Genomic_DNA"/>
</dbReference>
<name>A0A158AYY1_9BURK</name>
<comment type="caution">
    <text evidence="2">The sequence shown here is derived from an EMBL/GenBank/DDBJ whole genome shotgun (WGS) entry which is preliminary data.</text>
</comment>
<protein>
    <submittedName>
        <fullName evidence="2">Rhs element Vgr protein</fullName>
    </submittedName>
</protein>
<dbReference type="Pfam" id="PF04717">
    <property type="entry name" value="Phage_base_V"/>
    <property type="match status" value="1"/>
</dbReference>
<gene>
    <name evidence="2" type="ORF">AWB78_02106</name>
</gene>
<proteinExistence type="predicted"/>
<evidence type="ECO:0000313" key="3">
    <source>
        <dbReference type="Proteomes" id="UP000071859"/>
    </source>
</evidence>
<dbReference type="AlphaFoldDB" id="A0A158AYY1"/>
<dbReference type="Proteomes" id="UP000071859">
    <property type="component" value="Unassembled WGS sequence"/>
</dbReference>
<evidence type="ECO:0000259" key="1">
    <source>
        <dbReference type="Pfam" id="PF04717"/>
    </source>
</evidence>
<dbReference type="RefSeq" id="WP_062604472.1">
    <property type="nucleotide sequence ID" value="NZ_FCOX02000008.1"/>
</dbReference>